<reference evidence="2 3" key="1">
    <citation type="journal article" date="2023" name="Plants (Basel)">
        <title>Bridging the Gap: Combining Genomics and Transcriptomics Approaches to Understand Stylosanthes scabra, an Orphan Legume from the Brazilian Caatinga.</title>
        <authorList>
            <person name="Ferreira-Neto J.R.C."/>
            <person name="da Silva M.D."/>
            <person name="Binneck E."/>
            <person name="de Melo N.F."/>
            <person name="da Silva R.H."/>
            <person name="de Melo A.L.T.M."/>
            <person name="Pandolfi V."/>
            <person name="Bustamante F.O."/>
            <person name="Brasileiro-Vidal A.C."/>
            <person name="Benko-Iseppon A.M."/>
        </authorList>
    </citation>
    <scope>NUCLEOTIDE SEQUENCE [LARGE SCALE GENOMIC DNA]</scope>
    <source>
        <tissue evidence="2">Leaves</tissue>
    </source>
</reference>
<evidence type="ECO:0000313" key="2">
    <source>
        <dbReference type="EMBL" id="MED6167229.1"/>
    </source>
</evidence>
<gene>
    <name evidence="2" type="ORF">PIB30_000477</name>
</gene>
<evidence type="ECO:0000313" key="3">
    <source>
        <dbReference type="Proteomes" id="UP001341840"/>
    </source>
</evidence>
<sequence>MDTRHGYGARTGSKNLNGGGWRERGTRPHGYPLPSLPILPYQFPPPPPPGASTLEAPSPSAPPSQQLKKKEAATVSPRRQNEGRALRFCHIDSIVAINVDLVCSFSLLMRKVTHTD</sequence>
<keyword evidence="3" id="KW-1185">Reference proteome</keyword>
<comment type="caution">
    <text evidence="2">The sequence shown here is derived from an EMBL/GenBank/DDBJ whole genome shotgun (WGS) entry which is preliminary data.</text>
</comment>
<organism evidence="2 3">
    <name type="scientific">Stylosanthes scabra</name>
    <dbReference type="NCBI Taxonomy" id="79078"/>
    <lineage>
        <taxon>Eukaryota</taxon>
        <taxon>Viridiplantae</taxon>
        <taxon>Streptophyta</taxon>
        <taxon>Embryophyta</taxon>
        <taxon>Tracheophyta</taxon>
        <taxon>Spermatophyta</taxon>
        <taxon>Magnoliopsida</taxon>
        <taxon>eudicotyledons</taxon>
        <taxon>Gunneridae</taxon>
        <taxon>Pentapetalae</taxon>
        <taxon>rosids</taxon>
        <taxon>fabids</taxon>
        <taxon>Fabales</taxon>
        <taxon>Fabaceae</taxon>
        <taxon>Papilionoideae</taxon>
        <taxon>50 kb inversion clade</taxon>
        <taxon>dalbergioids sensu lato</taxon>
        <taxon>Dalbergieae</taxon>
        <taxon>Pterocarpus clade</taxon>
        <taxon>Stylosanthes</taxon>
    </lineage>
</organism>
<protein>
    <submittedName>
        <fullName evidence="2">Uncharacterized protein</fullName>
    </submittedName>
</protein>
<accession>A0ABU6V1S1</accession>
<proteinExistence type="predicted"/>
<dbReference type="Proteomes" id="UP001341840">
    <property type="component" value="Unassembled WGS sequence"/>
</dbReference>
<evidence type="ECO:0000256" key="1">
    <source>
        <dbReference type="SAM" id="MobiDB-lite"/>
    </source>
</evidence>
<feature type="compositionally biased region" description="Pro residues" evidence="1">
    <location>
        <begin position="34"/>
        <end position="50"/>
    </location>
</feature>
<dbReference type="EMBL" id="JASCZI010151036">
    <property type="protein sequence ID" value="MED6167229.1"/>
    <property type="molecule type" value="Genomic_DNA"/>
</dbReference>
<name>A0ABU6V1S1_9FABA</name>
<feature type="region of interest" description="Disordered" evidence="1">
    <location>
        <begin position="1"/>
        <end position="82"/>
    </location>
</feature>